<dbReference type="Gene3D" id="1.20.1280.50">
    <property type="match status" value="1"/>
</dbReference>
<keyword evidence="1" id="KW-1185">Reference proteome</keyword>
<dbReference type="Gene3D" id="2.120.10.80">
    <property type="entry name" value="Kelch-type beta propeller"/>
    <property type="match status" value="1"/>
</dbReference>
<proteinExistence type="predicted"/>
<dbReference type="InterPro" id="IPR001810">
    <property type="entry name" value="F-box_dom"/>
</dbReference>
<dbReference type="InterPro" id="IPR036047">
    <property type="entry name" value="F-box-like_dom_sf"/>
</dbReference>
<dbReference type="InterPro" id="IPR044595">
    <property type="entry name" value="KMD1-4"/>
</dbReference>
<dbReference type="InterPro" id="IPR015915">
    <property type="entry name" value="Kelch-typ_b-propeller"/>
</dbReference>
<dbReference type="SUPFAM" id="SSF117281">
    <property type="entry name" value="Kelch motif"/>
    <property type="match status" value="1"/>
</dbReference>
<dbReference type="Proteomes" id="UP000189703">
    <property type="component" value="Unplaced"/>
</dbReference>
<dbReference type="CDD" id="cd22152">
    <property type="entry name" value="F-box_AtAFR-like"/>
    <property type="match status" value="1"/>
</dbReference>
<reference evidence="2" key="1">
    <citation type="submission" date="2025-08" db="UniProtKB">
        <authorList>
            <consortium name="RefSeq"/>
        </authorList>
    </citation>
    <scope>IDENTIFICATION</scope>
</reference>
<dbReference type="SUPFAM" id="SSF81383">
    <property type="entry name" value="F-box domain"/>
    <property type="match status" value="1"/>
</dbReference>
<protein>
    <submittedName>
        <fullName evidence="2">F-box/kelch-repeat protein At1g15670-like</fullName>
    </submittedName>
</protein>
<dbReference type="Pfam" id="PF00646">
    <property type="entry name" value="F-box"/>
    <property type="match status" value="1"/>
</dbReference>
<dbReference type="InterPro" id="IPR006652">
    <property type="entry name" value="Kelch_1"/>
</dbReference>
<dbReference type="RefSeq" id="XP_010257590.1">
    <property type="nucleotide sequence ID" value="XM_010259288.2"/>
</dbReference>
<organism evidence="1 2">
    <name type="scientific">Nelumbo nucifera</name>
    <name type="common">Sacred lotus</name>
    <dbReference type="NCBI Taxonomy" id="4432"/>
    <lineage>
        <taxon>Eukaryota</taxon>
        <taxon>Viridiplantae</taxon>
        <taxon>Streptophyta</taxon>
        <taxon>Embryophyta</taxon>
        <taxon>Tracheophyta</taxon>
        <taxon>Spermatophyta</taxon>
        <taxon>Magnoliopsida</taxon>
        <taxon>Proteales</taxon>
        <taxon>Nelumbonaceae</taxon>
        <taxon>Nelumbo</taxon>
    </lineage>
</organism>
<name>A0A1U7ZZ24_NELNU</name>
<gene>
    <name evidence="2" type="primary">LOC104597633</name>
</gene>
<dbReference type="eggNOG" id="KOG1072">
    <property type="taxonomic scope" value="Eukaryota"/>
</dbReference>
<evidence type="ECO:0000313" key="1">
    <source>
        <dbReference type="Proteomes" id="UP000189703"/>
    </source>
</evidence>
<accession>A0A1U7ZZ24</accession>
<evidence type="ECO:0000313" key="2">
    <source>
        <dbReference type="RefSeq" id="XP_010257590.1"/>
    </source>
</evidence>
<dbReference type="KEGG" id="nnu:104597633"/>
<dbReference type="Pfam" id="PF24681">
    <property type="entry name" value="Kelch_KLHDC2_KLHL20_DRC7"/>
    <property type="match status" value="1"/>
</dbReference>
<sequence length="346" mass="38730">MSEAEIELIPNLPEEIGLECLIRLPYTEHRVAARVCRRWRELLESRGFYYQRKQTGYTHKVACLVQSLPVKTAGGGRKPAGAPFYGITVFDPVSGTWERLHPVPNYPDGLPLFCQLSSVEGKLVLMGGWNPVSWEPVKDVFVFDFTIRQWRRGKDMPSKRSFFASGSLDGKIFVAGGHDENKNALKSAWSYDVRRDEWEELSQMTEERDECEGVIIGNEFWVVSGYSTENQGRFESSAECYELETGRWRRVEGAWPAGRCPRVCVGVEKEKDGKLFCWAESDSAIRVGACGVGLGERTLVTGSPYMGAPQGVFLVEAKKGQNGKLEKIDAPDEFSGFVQSGCCVEI</sequence>
<dbReference type="SMART" id="SM00612">
    <property type="entry name" value="Kelch"/>
    <property type="match status" value="2"/>
</dbReference>
<dbReference type="GO" id="GO:2000762">
    <property type="term" value="P:regulation of phenylpropanoid metabolic process"/>
    <property type="evidence" value="ECO:0007669"/>
    <property type="project" value="InterPro"/>
</dbReference>
<dbReference type="OrthoDB" id="191037at2759"/>
<dbReference type="SMART" id="SM00256">
    <property type="entry name" value="FBOX"/>
    <property type="match status" value="1"/>
</dbReference>
<dbReference type="PROSITE" id="PS50181">
    <property type="entry name" value="FBOX"/>
    <property type="match status" value="1"/>
</dbReference>
<dbReference type="PANTHER" id="PTHR46407:SF4">
    <property type="entry name" value="F-BOX DOMAIN-CONTAINING PROTEIN"/>
    <property type="match status" value="1"/>
</dbReference>
<dbReference type="GO" id="GO:0080037">
    <property type="term" value="P:negative regulation of cytokinin-activated signaling pathway"/>
    <property type="evidence" value="ECO:0007669"/>
    <property type="project" value="InterPro"/>
</dbReference>
<dbReference type="PANTHER" id="PTHR46407">
    <property type="entry name" value="OS02G0208700 PROTEIN"/>
    <property type="match status" value="1"/>
</dbReference>
<dbReference type="AlphaFoldDB" id="A0A1U7ZZ24"/>
<dbReference type="GeneID" id="104597633"/>
<dbReference type="OMA" id="RENEWSE"/>